<organism evidence="2 3">
    <name type="scientific">Schistosoma rodhaini</name>
    <dbReference type="NCBI Taxonomy" id="6188"/>
    <lineage>
        <taxon>Eukaryota</taxon>
        <taxon>Metazoa</taxon>
        <taxon>Spiralia</taxon>
        <taxon>Lophotrochozoa</taxon>
        <taxon>Platyhelminthes</taxon>
        <taxon>Trematoda</taxon>
        <taxon>Digenea</taxon>
        <taxon>Strigeidida</taxon>
        <taxon>Schistosomatoidea</taxon>
        <taxon>Schistosomatidae</taxon>
        <taxon>Schistosoma</taxon>
    </lineage>
</organism>
<feature type="signal peptide" evidence="1">
    <location>
        <begin position="1"/>
        <end position="20"/>
    </location>
</feature>
<evidence type="ECO:0000313" key="3">
    <source>
        <dbReference type="WBParaSite" id="SRDH1_68390.1"/>
    </source>
</evidence>
<evidence type="ECO:0000256" key="1">
    <source>
        <dbReference type="SAM" id="SignalP"/>
    </source>
</evidence>
<sequence length="107" mass="12434">MHSTSGWCYILLMAFHIAQTEDQYRRCYGLCYDDSNLGEPKCQQYCNSVSHRRELCDEVCKSNDGGPYPICLYNCDWKNRDKRRQGEGLPGYNKCKESCKNTPKDCV</sequence>
<reference evidence="3" key="2">
    <citation type="submission" date="2023-11" db="UniProtKB">
        <authorList>
            <consortium name="WormBaseParasite"/>
        </authorList>
    </citation>
    <scope>IDENTIFICATION</scope>
</reference>
<keyword evidence="1" id="KW-0732">Signal</keyword>
<protein>
    <submittedName>
        <fullName evidence="3">Uncharacterized protein</fullName>
    </submittedName>
</protein>
<accession>A0AA85FX38</accession>
<proteinExistence type="predicted"/>
<keyword evidence="2" id="KW-1185">Reference proteome</keyword>
<feature type="chain" id="PRO_5041703328" evidence="1">
    <location>
        <begin position="21"/>
        <end position="107"/>
    </location>
</feature>
<dbReference type="AlphaFoldDB" id="A0AA85FX38"/>
<dbReference type="Proteomes" id="UP000050792">
    <property type="component" value="Unassembled WGS sequence"/>
</dbReference>
<evidence type="ECO:0000313" key="2">
    <source>
        <dbReference type="Proteomes" id="UP000050792"/>
    </source>
</evidence>
<reference evidence="2" key="1">
    <citation type="submission" date="2022-06" db="EMBL/GenBank/DDBJ databases">
        <authorList>
            <person name="Berger JAMES D."/>
            <person name="Berger JAMES D."/>
        </authorList>
    </citation>
    <scope>NUCLEOTIDE SEQUENCE [LARGE SCALE GENOMIC DNA]</scope>
</reference>
<name>A0AA85FX38_9TREM</name>
<dbReference type="WBParaSite" id="SRDH1_68390.1">
    <property type="protein sequence ID" value="SRDH1_68390.1"/>
    <property type="gene ID" value="SRDH1_68390"/>
</dbReference>